<accession>A0A8X7C697</accession>
<evidence type="ECO:0000313" key="2">
    <source>
        <dbReference type="EMBL" id="GFY58966.1"/>
    </source>
</evidence>
<name>A0A8X7C697_9ARAC</name>
<proteinExistence type="predicted"/>
<feature type="region of interest" description="Disordered" evidence="1">
    <location>
        <begin position="1"/>
        <end position="34"/>
    </location>
</feature>
<keyword evidence="3" id="KW-1185">Reference proteome</keyword>
<sequence>MTKGKVLNRDNGVSRGVSPMFFEDNKPHEKENDHWLPKLHGARNLMKVTPEGISQFHQQKFSDTMFLADLIILYY</sequence>
<evidence type="ECO:0000313" key="3">
    <source>
        <dbReference type="Proteomes" id="UP000886998"/>
    </source>
</evidence>
<dbReference type="EMBL" id="BMAV01012360">
    <property type="protein sequence ID" value="GFY58966.1"/>
    <property type="molecule type" value="Genomic_DNA"/>
</dbReference>
<dbReference type="Proteomes" id="UP000886998">
    <property type="component" value="Unassembled WGS sequence"/>
</dbReference>
<comment type="caution">
    <text evidence="2">The sequence shown here is derived from an EMBL/GenBank/DDBJ whole genome shotgun (WGS) entry which is preliminary data.</text>
</comment>
<dbReference type="AlphaFoldDB" id="A0A8X7C697"/>
<reference evidence="2" key="1">
    <citation type="submission" date="2020-08" db="EMBL/GenBank/DDBJ databases">
        <title>Multicomponent nature underlies the extraordinary mechanical properties of spider dragline silk.</title>
        <authorList>
            <person name="Kono N."/>
            <person name="Nakamura H."/>
            <person name="Mori M."/>
            <person name="Yoshida Y."/>
            <person name="Ohtoshi R."/>
            <person name="Malay A.D."/>
            <person name="Moran D.A.P."/>
            <person name="Tomita M."/>
            <person name="Numata K."/>
            <person name="Arakawa K."/>
        </authorList>
    </citation>
    <scope>NUCLEOTIDE SEQUENCE</scope>
</reference>
<protein>
    <submittedName>
        <fullName evidence="2">Uncharacterized protein</fullName>
    </submittedName>
</protein>
<evidence type="ECO:0000256" key="1">
    <source>
        <dbReference type="SAM" id="MobiDB-lite"/>
    </source>
</evidence>
<organism evidence="2 3">
    <name type="scientific">Trichonephila inaurata madagascariensis</name>
    <dbReference type="NCBI Taxonomy" id="2747483"/>
    <lineage>
        <taxon>Eukaryota</taxon>
        <taxon>Metazoa</taxon>
        <taxon>Ecdysozoa</taxon>
        <taxon>Arthropoda</taxon>
        <taxon>Chelicerata</taxon>
        <taxon>Arachnida</taxon>
        <taxon>Araneae</taxon>
        <taxon>Araneomorphae</taxon>
        <taxon>Entelegynae</taxon>
        <taxon>Araneoidea</taxon>
        <taxon>Nephilidae</taxon>
        <taxon>Trichonephila</taxon>
        <taxon>Trichonephila inaurata</taxon>
    </lineage>
</organism>
<feature type="compositionally biased region" description="Basic and acidic residues" evidence="1">
    <location>
        <begin position="23"/>
        <end position="34"/>
    </location>
</feature>
<gene>
    <name evidence="2" type="ORF">TNIN_133061</name>
</gene>